<keyword evidence="4" id="KW-0560">Oxidoreductase</keyword>
<evidence type="ECO:0000256" key="1">
    <source>
        <dbReference type="ARBA" id="ARBA00001974"/>
    </source>
</evidence>
<dbReference type="GO" id="GO:0016491">
    <property type="term" value="F:oxidoreductase activity"/>
    <property type="evidence" value="ECO:0007669"/>
    <property type="project" value="UniProtKB-KW"/>
</dbReference>
<sequence>MSQFDEQVDFVVAGSGGGSLCAALVMAAAGKRVVVLEKTEFVGGTTARSGGVMWIPNNPFLARDGIEDSLEKARRYLDSLVADESDAPGSTPARRDRYLREAPAMVDYLTQQGIQLDRVSYWPDYYDERPGALEQGRCLVAAPFNINQLGPWRERMRPGFLEMPATLEEALVIPYFKRWSKARKTLFKVVARTIWSRLTGKRYVSAGKALQGRMLLAALEAGADIRTSSPVKELMVEGDKIVGVVTEQNGQPWRIAAAQGVLVGAGGFSHNQAMRDRYQPGTSTRWSSALPSDTGEMIVEMQRCGAAIAQMEEMVGNQCVLSPDSQEGEIQFGAQGITAKPHAILVDQSGRRYMNEGGSYMAYCKNMLRHHAETPAVPSWAIMDSQFLAKYMLAGTMPGKKKPDHWFESGFLKKAESIGDLAAMIDIDPDTLRASVERFNGFVDANHDADFGRGARAYDRWLGDPLQQPNPALGKIEQGPFYAVAVYPGDVSTYGGVVTDDKARVLRGDGSVIEGLYACGVSTASMMGRCYPGAGASVGPSLTWGYIAAQEALGAAPQ</sequence>
<dbReference type="EMBL" id="CP066167">
    <property type="protein sequence ID" value="QQD17226.1"/>
    <property type="molecule type" value="Genomic_DNA"/>
</dbReference>
<dbReference type="SUPFAM" id="SSF51905">
    <property type="entry name" value="FAD/NAD(P)-binding domain"/>
    <property type="match status" value="1"/>
</dbReference>
<name>A0A7T4UP40_9GAMM</name>
<dbReference type="Gene3D" id="3.50.50.60">
    <property type="entry name" value="FAD/NAD(P)-binding domain"/>
    <property type="match status" value="2"/>
</dbReference>
<dbReference type="InterPro" id="IPR027477">
    <property type="entry name" value="Succ_DH/fumarate_Rdtase_cat_sf"/>
</dbReference>
<dbReference type="AlphaFoldDB" id="A0A7T4UP40"/>
<keyword evidence="2" id="KW-0285">Flavoprotein</keyword>
<evidence type="ECO:0000259" key="5">
    <source>
        <dbReference type="Pfam" id="PF00890"/>
    </source>
</evidence>
<dbReference type="SUPFAM" id="SSF56425">
    <property type="entry name" value="Succinate dehydrogenase/fumarate reductase flavoprotein, catalytic domain"/>
    <property type="match status" value="1"/>
</dbReference>
<dbReference type="InterPro" id="IPR036188">
    <property type="entry name" value="FAD/NAD-bd_sf"/>
</dbReference>
<dbReference type="InterPro" id="IPR050315">
    <property type="entry name" value="FAD-oxidoreductase_2"/>
</dbReference>
<gene>
    <name evidence="6" type="ORF">I6N98_12735</name>
</gene>
<organism evidence="6 7">
    <name type="scientific">Spongiibacter nanhainus</name>
    <dbReference type="NCBI Taxonomy" id="2794344"/>
    <lineage>
        <taxon>Bacteria</taxon>
        <taxon>Pseudomonadati</taxon>
        <taxon>Pseudomonadota</taxon>
        <taxon>Gammaproteobacteria</taxon>
        <taxon>Cellvibrionales</taxon>
        <taxon>Spongiibacteraceae</taxon>
        <taxon>Spongiibacter</taxon>
    </lineage>
</organism>
<evidence type="ECO:0000313" key="6">
    <source>
        <dbReference type="EMBL" id="QQD17226.1"/>
    </source>
</evidence>
<keyword evidence="7" id="KW-1185">Reference proteome</keyword>
<dbReference type="GO" id="GO:0008202">
    <property type="term" value="P:steroid metabolic process"/>
    <property type="evidence" value="ECO:0007669"/>
    <property type="project" value="UniProtKB-ARBA"/>
</dbReference>
<proteinExistence type="predicted"/>
<dbReference type="InterPro" id="IPR003953">
    <property type="entry name" value="FAD-dep_OxRdtase_2_FAD-bd"/>
</dbReference>
<comment type="cofactor">
    <cofactor evidence="1">
        <name>FAD</name>
        <dbReference type="ChEBI" id="CHEBI:57692"/>
    </cofactor>
</comment>
<accession>A0A7T4UP40</accession>
<evidence type="ECO:0000313" key="7">
    <source>
        <dbReference type="Proteomes" id="UP000596063"/>
    </source>
</evidence>
<dbReference type="KEGG" id="snan:I6N98_12735"/>
<dbReference type="PANTHER" id="PTHR43400:SF10">
    <property type="entry name" value="3-OXOSTEROID 1-DEHYDROGENASE"/>
    <property type="match status" value="1"/>
</dbReference>
<dbReference type="PANTHER" id="PTHR43400">
    <property type="entry name" value="FUMARATE REDUCTASE"/>
    <property type="match status" value="1"/>
</dbReference>
<evidence type="ECO:0000256" key="2">
    <source>
        <dbReference type="ARBA" id="ARBA00022630"/>
    </source>
</evidence>
<dbReference type="Proteomes" id="UP000596063">
    <property type="component" value="Chromosome"/>
</dbReference>
<evidence type="ECO:0000256" key="3">
    <source>
        <dbReference type="ARBA" id="ARBA00022827"/>
    </source>
</evidence>
<dbReference type="RefSeq" id="WP_198568728.1">
    <property type="nucleotide sequence ID" value="NZ_CP066167.1"/>
</dbReference>
<evidence type="ECO:0000256" key="4">
    <source>
        <dbReference type="ARBA" id="ARBA00023002"/>
    </source>
</evidence>
<dbReference type="Pfam" id="PF00890">
    <property type="entry name" value="FAD_binding_2"/>
    <property type="match status" value="1"/>
</dbReference>
<feature type="domain" description="FAD-dependent oxidoreductase 2 FAD-binding" evidence="5">
    <location>
        <begin position="9"/>
        <end position="538"/>
    </location>
</feature>
<protein>
    <submittedName>
        <fullName evidence="6">FAD-dependent oxidoreductase</fullName>
    </submittedName>
</protein>
<reference evidence="6 7" key="1">
    <citation type="submission" date="2020-12" db="EMBL/GenBank/DDBJ databases">
        <authorList>
            <person name="Shan Y."/>
        </authorList>
    </citation>
    <scope>NUCLEOTIDE SEQUENCE [LARGE SCALE GENOMIC DNA]</scope>
    <source>
        <strain evidence="7">csc3.9</strain>
    </source>
</reference>
<keyword evidence="3" id="KW-0274">FAD</keyword>